<evidence type="ECO:0000313" key="2">
    <source>
        <dbReference type="EMBL" id="GEA85078.1"/>
    </source>
</evidence>
<organism evidence="2 3">
    <name type="scientific">Cellulomonas gelida</name>
    <dbReference type="NCBI Taxonomy" id="1712"/>
    <lineage>
        <taxon>Bacteria</taxon>
        <taxon>Bacillati</taxon>
        <taxon>Actinomycetota</taxon>
        <taxon>Actinomycetes</taxon>
        <taxon>Micrococcales</taxon>
        <taxon>Cellulomonadaceae</taxon>
        <taxon>Cellulomonas</taxon>
    </lineage>
</organism>
<gene>
    <name evidence="2" type="ORF">CGE01nite_23290</name>
</gene>
<feature type="domain" description="HTH cro/C1-type" evidence="1">
    <location>
        <begin position="28"/>
        <end position="83"/>
    </location>
</feature>
<reference evidence="2 3" key="1">
    <citation type="submission" date="2019-06" db="EMBL/GenBank/DDBJ databases">
        <title>Whole genome shotgun sequence of Cellulomonas gelida NBRC 3748.</title>
        <authorList>
            <person name="Hosoyama A."/>
            <person name="Uohara A."/>
            <person name="Ohji S."/>
            <person name="Ichikawa N."/>
        </authorList>
    </citation>
    <scope>NUCLEOTIDE SEQUENCE [LARGE SCALE GENOMIC DNA]</scope>
    <source>
        <strain evidence="2 3">NBRC 3748</strain>
    </source>
</reference>
<dbReference type="Pfam" id="PF13560">
    <property type="entry name" value="HTH_31"/>
    <property type="match status" value="1"/>
</dbReference>
<dbReference type="AlphaFoldDB" id="A0A4Y3KQB4"/>
<dbReference type="PROSITE" id="PS50943">
    <property type="entry name" value="HTH_CROC1"/>
    <property type="match status" value="1"/>
</dbReference>
<proteinExistence type="predicted"/>
<dbReference type="SUPFAM" id="SSF47413">
    <property type="entry name" value="lambda repressor-like DNA-binding domains"/>
    <property type="match status" value="1"/>
</dbReference>
<dbReference type="Proteomes" id="UP000320461">
    <property type="component" value="Unassembled WGS sequence"/>
</dbReference>
<dbReference type="GO" id="GO:0003677">
    <property type="term" value="F:DNA binding"/>
    <property type="evidence" value="ECO:0007669"/>
    <property type="project" value="InterPro"/>
</dbReference>
<evidence type="ECO:0000313" key="3">
    <source>
        <dbReference type="Proteomes" id="UP000320461"/>
    </source>
</evidence>
<protein>
    <recommendedName>
        <fullName evidence="1">HTH cro/C1-type domain-containing protein</fullName>
    </recommendedName>
</protein>
<accession>A0A4Y3KQB4</accession>
<sequence>MHIGSVCTYDHFMAGIPLTTPAQIGATILSARRREGLTQAQLAERAGVSRRWLISLEQGQSERAELGKILDTLDALGLDLSVTPARRRSNELTDLLGDL</sequence>
<evidence type="ECO:0000259" key="1">
    <source>
        <dbReference type="PROSITE" id="PS50943"/>
    </source>
</evidence>
<dbReference type="EMBL" id="BJLQ01000025">
    <property type="protein sequence ID" value="GEA85078.1"/>
    <property type="molecule type" value="Genomic_DNA"/>
</dbReference>
<dbReference type="InterPro" id="IPR010982">
    <property type="entry name" value="Lambda_DNA-bd_dom_sf"/>
</dbReference>
<dbReference type="CDD" id="cd00093">
    <property type="entry name" value="HTH_XRE"/>
    <property type="match status" value="1"/>
</dbReference>
<comment type="caution">
    <text evidence="2">The sequence shown here is derived from an EMBL/GenBank/DDBJ whole genome shotgun (WGS) entry which is preliminary data.</text>
</comment>
<name>A0A4Y3KQB4_9CELL</name>
<keyword evidence="3" id="KW-1185">Reference proteome</keyword>
<dbReference type="SMART" id="SM00530">
    <property type="entry name" value="HTH_XRE"/>
    <property type="match status" value="1"/>
</dbReference>
<dbReference type="InterPro" id="IPR001387">
    <property type="entry name" value="Cro/C1-type_HTH"/>
</dbReference>
<dbReference type="Gene3D" id="1.10.260.40">
    <property type="entry name" value="lambda repressor-like DNA-binding domains"/>
    <property type="match status" value="1"/>
</dbReference>